<protein>
    <submittedName>
        <fullName evidence="3">DnaJ domain-containing protein</fullName>
    </submittedName>
</protein>
<organism evidence="3 4">
    <name type="scientific">Halomarina oriensis</name>
    <dbReference type="NCBI Taxonomy" id="671145"/>
    <lineage>
        <taxon>Archaea</taxon>
        <taxon>Methanobacteriati</taxon>
        <taxon>Methanobacteriota</taxon>
        <taxon>Stenosarchaea group</taxon>
        <taxon>Halobacteria</taxon>
        <taxon>Halobacteriales</taxon>
        <taxon>Natronomonadaceae</taxon>
        <taxon>Halomarina</taxon>
    </lineage>
</organism>
<evidence type="ECO:0000256" key="1">
    <source>
        <dbReference type="SAM" id="MobiDB-lite"/>
    </source>
</evidence>
<keyword evidence="4" id="KW-1185">Reference proteome</keyword>
<dbReference type="CDD" id="cd06257">
    <property type="entry name" value="DnaJ"/>
    <property type="match status" value="1"/>
</dbReference>
<dbReference type="InterPro" id="IPR052276">
    <property type="entry name" value="Diphthamide-biosynth_chaperone"/>
</dbReference>
<gene>
    <name evidence="3" type="ORF">GQS65_15160</name>
</gene>
<dbReference type="PRINTS" id="PR00625">
    <property type="entry name" value="JDOMAIN"/>
</dbReference>
<dbReference type="AlphaFoldDB" id="A0A6B0GR20"/>
<evidence type="ECO:0000313" key="4">
    <source>
        <dbReference type="Proteomes" id="UP000451471"/>
    </source>
</evidence>
<feature type="compositionally biased region" description="Basic residues" evidence="1">
    <location>
        <begin position="122"/>
        <end position="134"/>
    </location>
</feature>
<dbReference type="SMART" id="SM00271">
    <property type="entry name" value="DnaJ"/>
    <property type="match status" value="1"/>
</dbReference>
<feature type="region of interest" description="Disordered" evidence="1">
    <location>
        <begin position="66"/>
        <end position="195"/>
    </location>
</feature>
<feature type="compositionally biased region" description="Basic and acidic residues" evidence="1">
    <location>
        <begin position="101"/>
        <end position="116"/>
    </location>
</feature>
<feature type="domain" description="J" evidence="2">
    <location>
        <begin position="145"/>
        <end position="195"/>
    </location>
</feature>
<dbReference type="InterPro" id="IPR001623">
    <property type="entry name" value="DnaJ_domain"/>
</dbReference>
<comment type="caution">
    <text evidence="3">The sequence shown here is derived from an EMBL/GenBank/DDBJ whole genome shotgun (WGS) entry which is preliminary data.</text>
</comment>
<dbReference type="InterPro" id="IPR036869">
    <property type="entry name" value="J_dom_sf"/>
</dbReference>
<dbReference type="EMBL" id="WSZK01000026">
    <property type="protein sequence ID" value="MWG35807.1"/>
    <property type="molecule type" value="Genomic_DNA"/>
</dbReference>
<dbReference type="Gene3D" id="1.10.287.110">
    <property type="entry name" value="DnaJ domain"/>
    <property type="match status" value="1"/>
</dbReference>
<name>A0A6B0GR20_9EURY</name>
<reference evidence="3 4" key="1">
    <citation type="submission" date="2019-12" db="EMBL/GenBank/DDBJ databases">
        <title>Halocatena pleomorpha gen. nov. sp. nov., an extremely halophilic archaeon of family Halobacteriaceae isolated from saltpan soil.</title>
        <authorList>
            <person name="Pal Y."/>
            <person name="Verma A."/>
            <person name="Krishnamurthi S."/>
            <person name="Kumar P."/>
        </authorList>
    </citation>
    <scope>NUCLEOTIDE SEQUENCE [LARGE SCALE GENOMIC DNA]</scope>
    <source>
        <strain evidence="3 4">JCM 16495</strain>
    </source>
</reference>
<accession>A0A6B0GR20</accession>
<dbReference type="PANTHER" id="PTHR44240:SF10">
    <property type="entry name" value="J DOMAIN-CONTAINING PROTEIN"/>
    <property type="match status" value="1"/>
</dbReference>
<dbReference type="SUPFAM" id="SSF46565">
    <property type="entry name" value="Chaperone J-domain"/>
    <property type="match status" value="1"/>
</dbReference>
<dbReference type="RefSeq" id="WP_368280264.1">
    <property type="nucleotide sequence ID" value="NZ_WSZK01000026.1"/>
</dbReference>
<feature type="compositionally biased region" description="Basic and acidic residues" evidence="1">
    <location>
        <begin position="164"/>
        <end position="185"/>
    </location>
</feature>
<sequence>MNRERLVAALAATFAGLAVLLTLVAVVAEPVALFVAAPFAVVAYLLWYQASGRLVERVYASVEQRARVDERTRQRRTARGRAEADGGRGGFGAGPRRTGQTRRETAGGRQARERQAGGRRAGGGRRQRGRQRRAPRTDTGPSTAEAYSILDLDPSADQSAVRSAYRERVKETHPDRGGNEEEFKRVTAAYERLSE</sequence>
<evidence type="ECO:0000313" key="3">
    <source>
        <dbReference type="EMBL" id="MWG35807.1"/>
    </source>
</evidence>
<evidence type="ECO:0000259" key="2">
    <source>
        <dbReference type="PROSITE" id="PS50076"/>
    </source>
</evidence>
<proteinExistence type="predicted"/>
<dbReference type="Pfam" id="PF00226">
    <property type="entry name" value="DnaJ"/>
    <property type="match status" value="1"/>
</dbReference>
<dbReference type="PANTHER" id="PTHR44240">
    <property type="entry name" value="DNAJ DOMAIN (PROKARYOTIC HEAT SHOCK PROTEIN)-RELATED"/>
    <property type="match status" value="1"/>
</dbReference>
<dbReference type="Proteomes" id="UP000451471">
    <property type="component" value="Unassembled WGS sequence"/>
</dbReference>
<dbReference type="PROSITE" id="PS50076">
    <property type="entry name" value="DNAJ_2"/>
    <property type="match status" value="1"/>
</dbReference>